<name>A0ABU5T276_9MICC</name>
<reference evidence="1 2" key="1">
    <citation type="submission" date="2023-12" db="EMBL/GenBank/DDBJ databases">
        <title>Sinomonas terricola sp. nov, isolated from litchi orchard soil in Guangdong, PR China.</title>
        <authorList>
            <person name="Jiaxin W."/>
            <person name="Yang Z."/>
            <person name="Honghui Z."/>
        </authorList>
    </citation>
    <scope>NUCLEOTIDE SEQUENCE [LARGE SCALE GENOMIC DNA]</scope>
    <source>
        <strain evidence="1 2">JGH33</strain>
    </source>
</reference>
<keyword evidence="2" id="KW-1185">Reference proteome</keyword>
<dbReference type="EMBL" id="JAYGGQ010000001">
    <property type="protein sequence ID" value="MEA5453768.1"/>
    <property type="molecule type" value="Genomic_DNA"/>
</dbReference>
<sequence length="296" mass="31328">MDARLASVLAEWPRIGRLHSVFARVVNVLAPSGRLISLSADSLDDAPWTIRVATVEWEAFGLEVGAAVVLEPRRITLVGVPGVVLDLRNISKWYSSLPAAGLMRLDVLTHRATALERLLDARGVRGGILPAASAAPIDAEIGRRLRAGCERLTEAIREDDDGAARLAAQSLLGLGPGLTPAGDDFMAGLALVAAVPGTRLGAVSRVLRAVLDGCPDQTTLVSRTTLREAVDGRARESLLGILNRVFAAPRGDEAQFAEHLRVPMERALGIGHTSGTDILSGLVAGLRLEIELRGSM</sequence>
<proteinExistence type="predicted"/>
<organism evidence="1 2">
    <name type="scientific">Sinomonas terricola</name>
    <dbReference type="NCBI Taxonomy" id="3110330"/>
    <lineage>
        <taxon>Bacteria</taxon>
        <taxon>Bacillati</taxon>
        <taxon>Actinomycetota</taxon>
        <taxon>Actinomycetes</taxon>
        <taxon>Micrococcales</taxon>
        <taxon>Micrococcaceae</taxon>
        <taxon>Sinomonas</taxon>
    </lineage>
</organism>
<comment type="caution">
    <text evidence="1">The sequence shown here is derived from an EMBL/GenBank/DDBJ whole genome shotgun (WGS) entry which is preliminary data.</text>
</comment>
<dbReference type="Proteomes" id="UP001304769">
    <property type="component" value="Unassembled WGS sequence"/>
</dbReference>
<gene>
    <name evidence="1" type="ORF">SPF06_03445</name>
</gene>
<dbReference type="Pfam" id="PF11392">
    <property type="entry name" value="AllH"/>
    <property type="match status" value="1"/>
</dbReference>
<accession>A0ABU5T276</accession>
<evidence type="ECO:0000313" key="2">
    <source>
        <dbReference type="Proteomes" id="UP001304769"/>
    </source>
</evidence>
<protein>
    <submittedName>
        <fullName evidence="1">DUF2877 domain-containing protein</fullName>
    </submittedName>
</protein>
<dbReference type="InterPro" id="IPR021530">
    <property type="entry name" value="AllH-like"/>
</dbReference>
<evidence type="ECO:0000313" key="1">
    <source>
        <dbReference type="EMBL" id="MEA5453768.1"/>
    </source>
</evidence>
<dbReference type="RefSeq" id="WP_323277520.1">
    <property type="nucleotide sequence ID" value="NZ_JAYGGQ010000001.1"/>
</dbReference>